<dbReference type="WBParaSite" id="PEQ_0000345601-mRNA-1">
    <property type="protein sequence ID" value="PEQ_0000345601-mRNA-1"/>
    <property type="gene ID" value="PEQ_0000345601"/>
</dbReference>
<reference evidence="3" key="1">
    <citation type="submission" date="2022-11" db="UniProtKB">
        <authorList>
            <consortium name="WormBaseParasite"/>
        </authorList>
    </citation>
    <scope>IDENTIFICATION</scope>
</reference>
<keyword evidence="2" id="KW-1185">Reference proteome</keyword>
<proteinExistence type="predicted"/>
<keyword evidence="1" id="KW-0472">Membrane</keyword>
<keyword evidence="1" id="KW-0812">Transmembrane</keyword>
<protein>
    <submittedName>
        <fullName evidence="3">Uncharacterized protein</fullName>
    </submittedName>
</protein>
<feature type="transmembrane region" description="Helical" evidence="1">
    <location>
        <begin position="52"/>
        <end position="75"/>
    </location>
</feature>
<dbReference type="Proteomes" id="UP000887564">
    <property type="component" value="Unplaced"/>
</dbReference>
<evidence type="ECO:0000256" key="1">
    <source>
        <dbReference type="SAM" id="Phobius"/>
    </source>
</evidence>
<name>A0A914RB04_PAREQ</name>
<evidence type="ECO:0000313" key="3">
    <source>
        <dbReference type="WBParaSite" id="PEQ_0000345601-mRNA-1"/>
    </source>
</evidence>
<accession>A0A914RB04</accession>
<evidence type="ECO:0000313" key="2">
    <source>
        <dbReference type="Proteomes" id="UP000887564"/>
    </source>
</evidence>
<keyword evidence="1" id="KW-1133">Transmembrane helix</keyword>
<dbReference type="AlphaFoldDB" id="A0A914RB04"/>
<organism evidence="2 3">
    <name type="scientific">Parascaris equorum</name>
    <name type="common">Equine roundworm</name>
    <dbReference type="NCBI Taxonomy" id="6256"/>
    <lineage>
        <taxon>Eukaryota</taxon>
        <taxon>Metazoa</taxon>
        <taxon>Ecdysozoa</taxon>
        <taxon>Nematoda</taxon>
        <taxon>Chromadorea</taxon>
        <taxon>Rhabditida</taxon>
        <taxon>Spirurina</taxon>
        <taxon>Ascaridomorpha</taxon>
        <taxon>Ascaridoidea</taxon>
        <taxon>Ascarididae</taxon>
        <taxon>Parascaris</taxon>
    </lineage>
</organism>
<sequence length="101" mass="11940">MEKFDKFINEWTIKIASLFDPMDFTMTNCSNTMRPPSAYMLYFADLQAYQRVLLTIAATFTGVVVLLALIHWYHIWTFISDEKRQNKLYFLISLFPVCLIN</sequence>